<dbReference type="STRING" id="1640674.SAMN05216323_10193"/>
<sequence>MKIKTILLAEDNKFDAELTQKALAESNLANNLVTVSDGVEVLDYLRYEGKFKDREHGNPAVILLDIKMPRLDGIETLQVIRTDPKLKMIPVVILSSSREEQDLIRSYALGVNGYVVKPVDFKQFVEAVKSLGVFWVLINEQPPS</sequence>
<evidence type="ECO:0000313" key="4">
    <source>
        <dbReference type="Proteomes" id="UP000199452"/>
    </source>
</evidence>
<organism evidence="3 4">
    <name type="scientific">Williamwhitmania taraxaci</name>
    <dbReference type="NCBI Taxonomy" id="1640674"/>
    <lineage>
        <taxon>Bacteria</taxon>
        <taxon>Pseudomonadati</taxon>
        <taxon>Bacteroidota</taxon>
        <taxon>Bacteroidia</taxon>
        <taxon>Bacteroidales</taxon>
        <taxon>Williamwhitmaniaceae</taxon>
        <taxon>Williamwhitmania</taxon>
    </lineage>
</organism>
<dbReference type="RefSeq" id="WP_212590511.1">
    <property type="nucleotide sequence ID" value="NZ_FMYP01000019.1"/>
</dbReference>
<name>A0A1G6J853_9BACT</name>
<keyword evidence="4" id="KW-1185">Reference proteome</keyword>
<accession>A0A1G6J853</accession>
<dbReference type="Pfam" id="PF00072">
    <property type="entry name" value="Response_reg"/>
    <property type="match status" value="1"/>
</dbReference>
<reference evidence="3 4" key="1">
    <citation type="submission" date="2016-09" db="EMBL/GenBank/DDBJ databases">
        <authorList>
            <person name="Capua I."/>
            <person name="De Benedictis P."/>
            <person name="Joannis T."/>
            <person name="Lombin L.H."/>
            <person name="Cattoli G."/>
        </authorList>
    </citation>
    <scope>NUCLEOTIDE SEQUENCE [LARGE SCALE GENOMIC DNA]</scope>
    <source>
        <strain evidence="3 4">A7P-90m</strain>
    </source>
</reference>
<keyword evidence="1" id="KW-0597">Phosphoprotein</keyword>
<dbReference type="PANTHER" id="PTHR44520">
    <property type="entry name" value="RESPONSE REGULATOR RCP1-RELATED"/>
    <property type="match status" value="1"/>
</dbReference>
<dbReference type="CDD" id="cd17557">
    <property type="entry name" value="REC_Rcp-like"/>
    <property type="match status" value="1"/>
</dbReference>
<proteinExistence type="predicted"/>
<gene>
    <name evidence="3" type="ORF">SAMN05216323_10193</name>
</gene>
<feature type="modified residue" description="4-aspartylphosphate" evidence="1">
    <location>
        <position position="65"/>
    </location>
</feature>
<evidence type="ECO:0000256" key="1">
    <source>
        <dbReference type="PROSITE-ProRule" id="PRU00169"/>
    </source>
</evidence>
<dbReference type="SMART" id="SM00448">
    <property type="entry name" value="REC"/>
    <property type="match status" value="1"/>
</dbReference>
<evidence type="ECO:0000259" key="2">
    <source>
        <dbReference type="PROSITE" id="PS50110"/>
    </source>
</evidence>
<dbReference type="InterPro" id="IPR011006">
    <property type="entry name" value="CheY-like_superfamily"/>
</dbReference>
<protein>
    <submittedName>
        <fullName evidence="3">Response regulator receiver domain-containing protein</fullName>
    </submittedName>
</protein>
<dbReference type="InterPro" id="IPR052893">
    <property type="entry name" value="TCS_response_regulator"/>
</dbReference>
<dbReference type="EMBL" id="FMYP01000019">
    <property type="protein sequence ID" value="SDC14809.1"/>
    <property type="molecule type" value="Genomic_DNA"/>
</dbReference>
<dbReference type="PROSITE" id="PS50110">
    <property type="entry name" value="RESPONSE_REGULATORY"/>
    <property type="match status" value="1"/>
</dbReference>
<feature type="domain" description="Response regulatory" evidence="2">
    <location>
        <begin position="5"/>
        <end position="132"/>
    </location>
</feature>
<evidence type="ECO:0000313" key="3">
    <source>
        <dbReference type="EMBL" id="SDC14809.1"/>
    </source>
</evidence>
<dbReference type="Gene3D" id="3.40.50.2300">
    <property type="match status" value="1"/>
</dbReference>
<dbReference type="InterPro" id="IPR001789">
    <property type="entry name" value="Sig_transdc_resp-reg_receiver"/>
</dbReference>
<dbReference type="SUPFAM" id="SSF52172">
    <property type="entry name" value="CheY-like"/>
    <property type="match status" value="1"/>
</dbReference>
<dbReference type="AlphaFoldDB" id="A0A1G6J853"/>
<dbReference type="GO" id="GO:0000160">
    <property type="term" value="P:phosphorelay signal transduction system"/>
    <property type="evidence" value="ECO:0007669"/>
    <property type="project" value="InterPro"/>
</dbReference>
<dbReference type="Proteomes" id="UP000199452">
    <property type="component" value="Unassembled WGS sequence"/>
</dbReference>
<dbReference type="PANTHER" id="PTHR44520:SF1">
    <property type="entry name" value="TWO-COMPONENT SYSTEM REGULATORY PROTEIN"/>
    <property type="match status" value="1"/>
</dbReference>